<dbReference type="SMART" id="SM00388">
    <property type="entry name" value="HisKA"/>
    <property type="match status" value="1"/>
</dbReference>
<dbReference type="SUPFAM" id="SSF55874">
    <property type="entry name" value="ATPase domain of HSP90 chaperone/DNA topoisomerase II/histidine kinase"/>
    <property type="match status" value="1"/>
</dbReference>
<evidence type="ECO:0000256" key="8">
    <source>
        <dbReference type="ARBA" id="ARBA00022777"/>
    </source>
</evidence>
<keyword evidence="8 15" id="KW-0418">Kinase</keyword>
<dbReference type="InterPro" id="IPR005467">
    <property type="entry name" value="His_kinase_dom"/>
</dbReference>
<evidence type="ECO:0000256" key="7">
    <source>
        <dbReference type="ARBA" id="ARBA00022741"/>
    </source>
</evidence>
<keyword evidence="12" id="KW-0472">Membrane</keyword>
<dbReference type="InterPro" id="IPR036097">
    <property type="entry name" value="HisK_dim/P_sf"/>
</dbReference>
<name>A0A221KDV2_VITFI</name>
<dbReference type="InterPro" id="IPR003594">
    <property type="entry name" value="HATPase_dom"/>
</dbReference>
<dbReference type="CDD" id="cd00075">
    <property type="entry name" value="HATPase"/>
    <property type="match status" value="1"/>
</dbReference>
<evidence type="ECO:0000313" key="15">
    <source>
        <dbReference type="EMBL" id="ASM77003.1"/>
    </source>
</evidence>
<feature type="transmembrane region" description="Helical" evidence="12">
    <location>
        <begin position="5"/>
        <end position="26"/>
    </location>
</feature>
<feature type="domain" description="Histidine kinase" evidence="13">
    <location>
        <begin position="230"/>
        <end position="441"/>
    </location>
</feature>
<dbReference type="GO" id="GO:0000155">
    <property type="term" value="F:phosphorelay sensor kinase activity"/>
    <property type="evidence" value="ECO:0007669"/>
    <property type="project" value="InterPro"/>
</dbReference>
<dbReference type="Proteomes" id="UP000199729">
    <property type="component" value="Chromosome"/>
</dbReference>
<dbReference type="Pfam" id="PF02518">
    <property type="entry name" value="HATPase_c"/>
    <property type="match status" value="1"/>
</dbReference>
<dbReference type="PROSITE" id="PS50109">
    <property type="entry name" value="HIS_KIN"/>
    <property type="match status" value="1"/>
</dbReference>
<evidence type="ECO:0000313" key="16">
    <source>
        <dbReference type="Proteomes" id="UP000199729"/>
    </source>
</evidence>
<evidence type="ECO:0000256" key="5">
    <source>
        <dbReference type="ARBA" id="ARBA00022679"/>
    </source>
</evidence>
<keyword evidence="9" id="KW-0067">ATP-binding</keyword>
<dbReference type="EMBL" id="CP022423">
    <property type="protein sequence ID" value="ASM77003.1"/>
    <property type="molecule type" value="Genomic_DNA"/>
</dbReference>
<keyword evidence="7" id="KW-0547">Nucleotide-binding</keyword>
<comment type="subcellular location">
    <subcellularLocation>
        <location evidence="2">Membrane</location>
        <topology evidence="2">Multi-pass membrane protein</topology>
    </subcellularLocation>
</comment>
<organism evidence="15 16">
    <name type="scientific">Vitreoscilla filiformis</name>
    <dbReference type="NCBI Taxonomy" id="63"/>
    <lineage>
        <taxon>Bacteria</taxon>
        <taxon>Pseudomonadati</taxon>
        <taxon>Pseudomonadota</taxon>
        <taxon>Betaproteobacteria</taxon>
        <taxon>Neisseriales</taxon>
        <taxon>Neisseriaceae</taxon>
        <taxon>Vitreoscilla</taxon>
    </lineage>
</organism>
<comment type="catalytic activity">
    <reaction evidence="1">
        <text>ATP + protein L-histidine = ADP + protein N-phospho-L-histidine.</text>
        <dbReference type="EC" id="2.7.13.3"/>
    </reaction>
</comment>
<evidence type="ECO:0000256" key="3">
    <source>
        <dbReference type="ARBA" id="ARBA00012438"/>
    </source>
</evidence>
<dbReference type="InterPro" id="IPR003661">
    <property type="entry name" value="HisK_dim/P_dom"/>
</dbReference>
<dbReference type="PROSITE" id="PS50885">
    <property type="entry name" value="HAMP"/>
    <property type="match status" value="1"/>
</dbReference>
<keyword evidence="11" id="KW-0902">Two-component regulatory system</keyword>
<evidence type="ECO:0000256" key="4">
    <source>
        <dbReference type="ARBA" id="ARBA00022553"/>
    </source>
</evidence>
<evidence type="ECO:0000256" key="10">
    <source>
        <dbReference type="ARBA" id="ARBA00022989"/>
    </source>
</evidence>
<dbReference type="Gene3D" id="3.30.565.10">
    <property type="entry name" value="Histidine kinase-like ATPase, C-terminal domain"/>
    <property type="match status" value="1"/>
</dbReference>
<dbReference type="AlphaFoldDB" id="A0A221KDV2"/>
<evidence type="ECO:0000256" key="1">
    <source>
        <dbReference type="ARBA" id="ARBA00000085"/>
    </source>
</evidence>
<dbReference type="Gene3D" id="1.10.287.130">
    <property type="match status" value="1"/>
</dbReference>
<evidence type="ECO:0000256" key="9">
    <source>
        <dbReference type="ARBA" id="ARBA00022840"/>
    </source>
</evidence>
<keyword evidence="4" id="KW-0597">Phosphoprotein</keyword>
<proteinExistence type="predicted"/>
<accession>A0A221KDV2</accession>
<evidence type="ECO:0000259" key="14">
    <source>
        <dbReference type="PROSITE" id="PS50885"/>
    </source>
</evidence>
<keyword evidence="6 12" id="KW-0812">Transmembrane</keyword>
<dbReference type="GO" id="GO:0005886">
    <property type="term" value="C:plasma membrane"/>
    <property type="evidence" value="ECO:0007669"/>
    <property type="project" value="TreeGrafter"/>
</dbReference>
<dbReference type="PANTHER" id="PTHR45436:SF14">
    <property type="entry name" value="SENSOR PROTEIN QSEC"/>
    <property type="match status" value="1"/>
</dbReference>
<dbReference type="Pfam" id="PF00512">
    <property type="entry name" value="HisKA"/>
    <property type="match status" value="1"/>
</dbReference>
<dbReference type="EC" id="2.7.13.3" evidence="3"/>
<reference evidence="15 16" key="1">
    <citation type="submission" date="2017-07" db="EMBL/GenBank/DDBJ databases">
        <title>Complete Genome Sequence of the cosmetic ferment Vitreoscilla filiformis (ATCC15551).</title>
        <authorList>
            <person name="Contreras S."/>
            <person name="Sagory-Zalkind P."/>
            <person name="Blanquart H."/>
            <person name="Iltis A."/>
            <person name="Morand S.C."/>
        </authorList>
    </citation>
    <scope>NUCLEOTIDE SEQUENCE [LARGE SCALE GENOMIC DNA]</scope>
    <source>
        <strain evidence="15 16">ATCC 15551</strain>
    </source>
</reference>
<dbReference type="InterPro" id="IPR050428">
    <property type="entry name" value="TCS_sensor_his_kinase"/>
</dbReference>
<dbReference type="KEGG" id="vff:VITFI_CDS1225"/>
<feature type="transmembrane region" description="Helical" evidence="12">
    <location>
        <begin position="143"/>
        <end position="167"/>
    </location>
</feature>
<evidence type="ECO:0000256" key="2">
    <source>
        <dbReference type="ARBA" id="ARBA00004141"/>
    </source>
</evidence>
<sequence length="441" mass="47809">MQRRLLLRIGGGVAALWLAVAALVAWDAHHELEELLDAHLAQAAALLVTQQAGSFDDNDDDLLDAPVLHRYAPRVTFQVWHQGELVLRSPNAPTLPLGTRTQGFETRRVDDQMWRLFAARGAEADVQVWVGEDLSMRWDILGAVLRSLLLPLVLGLPLIGLMCWWVIRTGLQPLRSMTQALNQRSAESLEALPEPAQPLPAEMAPLQATLNALFARVRTLLESERRFTADAAHELRTPIAAVRTQAQVALGACEEAERRHALEATLLGCDRASHLVQQLLTLSRLEAQGLVRGTCCDLAALAQRQAADLALVALERQQNLSLVADGPCGVQGDEALLGVLLRNLLDNALRYSPPGASIEITVQSRSLGPWLRVEDSGPGLPPEALARLGERFFRVLGSGVDGSGLGWSIVRRIASVHLATVSVQRSESLGGLSVSVQFPSA</sequence>
<dbReference type="InterPro" id="IPR036890">
    <property type="entry name" value="HATPase_C_sf"/>
</dbReference>
<keyword evidence="10 12" id="KW-1133">Transmembrane helix</keyword>
<dbReference type="CDD" id="cd00082">
    <property type="entry name" value="HisKA"/>
    <property type="match status" value="1"/>
</dbReference>
<protein>
    <recommendedName>
        <fullName evidence="3">histidine kinase</fullName>
        <ecNumber evidence="3">2.7.13.3</ecNumber>
    </recommendedName>
</protein>
<gene>
    <name evidence="15" type="ORF">VITFI_CDS1225</name>
</gene>
<evidence type="ECO:0000256" key="12">
    <source>
        <dbReference type="SAM" id="Phobius"/>
    </source>
</evidence>
<dbReference type="InterPro" id="IPR003660">
    <property type="entry name" value="HAMP_dom"/>
</dbReference>
<feature type="domain" description="HAMP" evidence="14">
    <location>
        <begin position="168"/>
        <end position="222"/>
    </location>
</feature>
<keyword evidence="16" id="KW-1185">Reference proteome</keyword>
<evidence type="ECO:0000256" key="6">
    <source>
        <dbReference type="ARBA" id="ARBA00022692"/>
    </source>
</evidence>
<dbReference type="GO" id="GO:0005524">
    <property type="term" value="F:ATP binding"/>
    <property type="evidence" value="ECO:0007669"/>
    <property type="project" value="UniProtKB-KW"/>
</dbReference>
<evidence type="ECO:0000259" key="13">
    <source>
        <dbReference type="PROSITE" id="PS50109"/>
    </source>
</evidence>
<dbReference type="SMART" id="SM00387">
    <property type="entry name" value="HATPase_c"/>
    <property type="match status" value="1"/>
</dbReference>
<keyword evidence="5" id="KW-0808">Transferase</keyword>
<dbReference type="PANTHER" id="PTHR45436">
    <property type="entry name" value="SENSOR HISTIDINE KINASE YKOH"/>
    <property type="match status" value="1"/>
</dbReference>
<evidence type="ECO:0000256" key="11">
    <source>
        <dbReference type="ARBA" id="ARBA00023012"/>
    </source>
</evidence>
<dbReference type="SUPFAM" id="SSF47384">
    <property type="entry name" value="Homodimeric domain of signal transducing histidine kinase"/>
    <property type="match status" value="1"/>
</dbReference>